<evidence type="ECO:0000256" key="1">
    <source>
        <dbReference type="SAM" id="Coils"/>
    </source>
</evidence>
<dbReference type="Gene3D" id="3.80.10.10">
    <property type="entry name" value="Ribonuclease Inhibitor"/>
    <property type="match status" value="1"/>
</dbReference>
<evidence type="ECO:0000313" key="4">
    <source>
        <dbReference type="Proteomes" id="UP001556367"/>
    </source>
</evidence>
<sequence>MHSAFDTLDVVERRRSDVATAEAKYRKLSSELQELDLKRKDVQEHLDVLQDEIESHRTALAVRVHPRIPAEIFSEILQYCCGTDKLNVFHGKGQLQWILSAVCRRWRAIAFSTPQLWSSLHFDVAYAIRNHFRDTVDIARQILKRSGQVPLAITLDMGANRHHLLRALLKESFRWKSFRLGLQPHKSNGKTVAMLNDQRGNFPMLEALAVKMASKLPAPLTAFETCPTLHSLELSLRAPARDVAVPWGRITSFSGSLCLSNDDPLRLMRNMPAVRHAVINLADSESRIDAPREPNLLPHLRSLHLHGSSRFIQYAILPALTELSMERCPLLGEHYTSLFSQVGGSLTTLELIYLPNGPEINLSTFKHLTRLERLEILSRSDIDSSFYNGMTATERGAVILPNLRILHLWYRITITPPLLAMLDSRIFRHINDGASGKYRSTAVLERVFIGYKAVTDDLHDRMSALQVHGNGTHIEFVEGNDSIMACHSKFEALRSRLSTRYGSSTFYRS</sequence>
<evidence type="ECO:0000259" key="2">
    <source>
        <dbReference type="Pfam" id="PF12937"/>
    </source>
</evidence>
<dbReference type="SUPFAM" id="SSF52047">
    <property type="entry name" value="RNI-like"/>
    <property type="match status" value="1"/>
</dbReference>
<protein>
    <recommendedName>
        <fullName evidence="2">F-box domain-containing protein</fullName>
    </recommendedName>
</protein>
<dbReference type="Pfam" id="PF12937">
    <property type="entry name" value="F-box-like"/>
    <property type="match status" value="1"/>
</dbReference>
<gene>
    <name evidence="3" type="ORF">HGRIS_000195</name>
</gene>
<keyword evidence="1" id="KW-0175">Coiled coil</keyword>
<feature type="coiled-coil region" evidence="1">
    <location>
        <begin position="18"/>
        <end position="59"/>
    </location>
</feature>
<name>A0ABR3JRI2_9AGAR</name>
<feature type="domain" description="F-box" evidence="2">
    <location>
        <begin position="67"/>
        <end position="122"/>
    </location>
</feature>
<dbReference type="EMBL" id="JASNQZ010000004">
    <property type="protein sequence ID" value="KAL0958020.1"/>
    <property type="molecule type" value="Genomic_DNA"/>
</dbReference>
<dbReference type="Proteomes" id="UP001556367">
    <property type="component" value="Unassembled WGS sequence"/>
</dbReference>
<evidence type="ECO:0000313" key="3">
    <source>
        <dbReference type="EMBL" id="KAL0958020.1"/>
    </source>
</evidence>
<keyword evidence="4" id="KW-1185">Reference proteome</keyword>
<organism evidence="3 4">
    <name type="scientific">Hohenbuehelia grisea</name>
    <dbReference type="NCBI Taxonomy" id="104357"/>
    <lineage>
        <taxon>Eukaryota</taxon>
        <taxon>Fungi</taxon>
        <taxon>Dikarya</taxon>
        <taxon>Basidiomycota</taxon>
        <taxon>Agaricomycotina</taxon>
        <taxon>Agaricomycetes</taxon>
        <taxon>Agaricomycetidae</taxon>
        <taxon>Agaricales</taxon>
        <taxon>Pleurotineae</taxon>
        <taxon>Pleurotaceae</taxon>
        <taxon>Hohenbuehelia</taxon>
    </lineage>
</organism>
<dbReference type="PANTHER" id="PTHR38926">
    <property type="entry name" value="F-BOX DOMAIN CONTAINING PROTEIN, EXPRESSED"/>
    <property type="match status" value="1"/>
</dbReference>
<dbReference type="InterPro" id="IPR032675">
    <property type="entry name" value="LRR_dom_sf"/>
</dbReference>
<dbReference type="InterPro" id="IPR001810">
    <property type="entry name" value="F-box_dom"/>
</dbReference>
<reference evidence="4" key="1">
    <citation type="submission" date="2024-06" db="EMBL/GenBank/DDBJ databases">
        <title>Multi-omics analyses provide insights into the biosynthesis of the anticancer antibiotic pleurotin in Hohenbuehelia grisea.</title>
        <authorList>
            <person name="Weaver J.A."/>
            <person name="Alberti F."/>
        </authorList>
    </citation>
    <scope>NUCLEOTIDE SEQUENCE [LARGE SCALE GENOMIC DNA]</scope>
    <source>
        <strain evidence="4">T-177</strain>
    </source>
</reference>
<dbReference type="InterPro" id="IPR036047">
    <property type="entry name" value="F-box-like_dom_sf"/>
</dbReference>
<proteinExistence type="predicted"/>
<accession>A0ABR3JRI2</accession>
<comment type="caution">
    <text evidence="3">The sequence shown here is derived from an EMBL/GenBank/DDBJ whole genome shotgun (WGS) entry which is preliminary data.</text>
</comment>
<dbReference type="Gene3D" id="1.20.1280.50">
    <property type="match status" value="1"/>
</dbReference>
<dbReference type="PANTHER" id="PTHR38926:SF5">
    <property type="entry name" value="F-BOX AND LEUCINE-RICH REPEAT PROTEIN 6"/>
    <property type="match status" value="1"/>
</dbReference>
<dbReference type="SUPFAM" id="SSF81383">
    <property type="entry name" value="F-box domain"/>
    <property type="match status" value="1"/>
</dbReference>